<dbReference type="InterPro" id="IPR035906">
    <property type="entry name" value="MetI-like_sf"/>
</dbReference>
<feature type="domain" description="ABC transmembrane type-1" evidence="6">
    <location>
        <begin position="69"/>
        <end position="268"/>
    </location>
</feature>
<dbReference type="RefSeq" id="WP_343824813.1">
    <property type="nucleotide sequence ID" value="NZ_BAAACI010000002.1"/>
</dbReference>
<dbReference type="PANTHER" id="PTHR43496:SF1">
    <property type="entry name" value="POLYGALACTURONAN_RHAMNOGALACTURONAN TRANSPORT SYSTEM PERMEASE PROTEIN YTEP"/>
    <property type="match status" value="1"/>
</dbReference>
<feature type="transmembrane region" description="Helical" evidence="5">
    <location>
        <begin position="192"/>
        <end position="214"/>
    </location>
</feature>
<keyword evidence="5" id="KW-0813">Transport</keyword>
<keyword evidence="2 5" id="KW-0812">Transmembrane</keyword>
<proteinExistence type="inferred from homology"/>
<evidence type="ECO:0000313" key="8">
    <source>
        <dbReference type="Proteomes" id="UP001501047"/>
    </source>
</evidence>
<keyword evidence="4 5" id="KW-0472">Membrane</keyword>
<dbReference type="InterPro" id="IPR000515">
    <property type="entry name" value="MetI-like"/>
</dbReference>
<dbReference type="Proteomes" id="UP001501047">
    <property type="component" value="Unassembled WGS sequence"/>
</dbReference>
<dbReference type="PANTHER" id="PTHR43496">
    <property type="entry name" value="PROTEIN LPLB"/>
    <property type="match status" value="1"/>
</dbReference>
<feature type="transmembrane region" description="Helical" evidence="5">
    <location>
        <begin position="249"/>
        <end position="268"/>
    </location>
</feature>
<evidence type="ECO:0000256" key="1">
    <source>
        <dbReference type="ARBA" id="ARBA00004141"/>
    </source>
</evidence>
<evidence type="ECO:0000256" key="2">
    <source>
        <dbReference type="ARBA" id="ARBA00022692"/>
    </source>
</evidence>
<feature type="transmembrane region" description="Helical" evidence="5">
    <location>
        <begin position="69"/>
        <end position="92"/>
    </location>
</feature>
<feature type="transmembrane region" description="Helical" evidence="5">
    <location>
        <begin position="21"/>
        <end position="49"/>
    </location>
</feature>
<evidence type="ECO:0000313" key="7">
    <source>
        <dbReference type="EMBL" id="GAA0770361.1"/>
    </source>
</evidence>
<organism evidence="7 8">
    <name type="scientific">Clostridium subterminale</name>
    <dbReference type="NCBI Taxonomy" id="1550"/>
    <lineage>
        <taxon>Bacteria</taxon>
        <taxon>Bacillati</taxon>
        <taxon>Bacillota</taxon>
        <taxon>Clostridia</taxon>
        <taxon>Eubacteriales</taxon>
        <taxon>Clostridiaceae</taxon>
        <taxon>Clostridium</taxon>
    </lineage>
</organism>
<feature type="transmembrane region" description="Helical" evidence="5">
    <location>
        <begin position="387"/>
        <end position="409"/>
    </location>
</feature>
<feature type="transmembrane region" description="Helical" evidence="5">
    <location>
        <begin position="478"/>
        <end position="501"/>
    </location>
</feature>
<feature type="transmembrane region" description="Helical" evidence="5">
    <location>
        <begin position="298"/>
        <end position="326"/>
    </location>
</feature>
<keyword evidence="8" id="KW-1185">Reference proteome</keyword>
<dbReference type="Pfam" id="PF00528">
    <property type="entry name" value="BPD_transp_1"/>
    <property type="match status" value="2"/>
</dbReference>
<dbReference type="SUPFAM" id="SSF161098">
    <property type="entry name" value="MetI-like"/>
    <property type="match status" value="2"/>
</dbReference>
<feature type="domain" description="ABC transmembrane type-1" evidence="6">
    <location>
        <begin position="352"/>
        <end position="542"/>
    </location>
</feature>
<evidence type="ECO:0000256" key="5">
    <source>
        <dbReference type="RuleBase" id="RU363032"/>
    </source>
</evidence>
<dbReference type="EMBL" id="BAAACI010000002">
    <property type="protein sequence ID" value="GAA0770361.1"/>
    <property type="molecule type" value="Genomic_DNA"/>
</dbReference>
<keyword evidence="3 5" id="KW-1133">Transmembrane helix</keyword>
<comment type="subcellular location">
    <subcellularLocation>
        <location evidence="5">Cell membrane</location>
        <topology evidence="5">Multi-pass membrane protein</topology>
    </subcellularLocation>
    <subcellularLocation>
        <location evidence="1">Membrane</location>
        <topology evidence="1">Multi-pass membrane protein</topology>
    </subcellularLocation>
</comment>
<evidence type="ECO:0000256" key="3">
    <source>
        <dbReference type="ARBA" id="ARBA00022989"/>
    </source>
</evidence>
<feature type="transmembrane region" description="Helical" evidence="5">
    <location>
        <begin position="521"/>
        <end position="542"/>
    </location>
</feature>
<feature type="transmembrane region" description="Helical" evidence="5">
    <location>
        <begin position="356"/>
        <end position="375"/>
    </location>
</feature>
<evidence type="ECO:0000256" key="4">
    <source>
        <dbReference type="ARBA" id="ARBA00023136"/>
    </source>
</evidence>
<evidence type="ECO:0000259" key="6">
    <source>
        <dbReference type="PROSITE" id="PS50928"/>
    </source>
</evidence>
<comment type="caution">
    <text evidence="7">The sequence shown here is derived from an EMBL/GenBank/DDBJ whole genome shotgun (WGS) entry which is preliminary data.</text>
</comment>
<dbReference type="PROSITE" id="PS50928">
    <property type="entry name" value="ABC_TM1"/>
    <property type="match status" value="2"/>
</dbReference>
<protein>
    <submittedName>
        <fullName evidence="7">Iron ABC transporter permease</fullName>
    </submittedName>
</protein>
<feature type="transmembrane region" description="Helical" evidence="5">
    <location>
        <begin position="104"/>
        <end position="126"/>
    </location>
</feature>
<accession>A0ABP3VVF4</accession>
<dbReference type="CDD" id="cd06261">
    <property type="entry name" value="TM_PBP2"/>
    <property type="match status" value="2"/>
</dbReference>
<feature type="transmembrane region" description="Helical" evidence="5">
    <location>
        <begin position="415"/>
        <end position="431"/>
    </location>
</feature>
<gene>
    <name evidence="7" type="ORF">GCM10008908_13020</name>
</gene>
<sequence>MNKKNKRVSILDTHFYNTIDYIILGLISISVLIFILWPILCVIKSSLFIDGDFTLELYDKLFTNNKKLLYNSVFVATLSAALSTILSVAIALKISFMRGKKKLILMGILMVTMISPPFVSSLAYIQLFGRRGLITYRLLKLSLNPYGWHGIVAMQSLSFASLNALLLIGIISKLDMSLVQSSLDLGSSHSYALRKIIIPLVKPAILVCFLLSFVRSLSDFGTPMTIGGAFDVLATEIYMQIIGYGNLELAAAMNVIILIPALVIFIVYRKLMKKYNILSKGTSNKVSSSDYTFSLKGIINWGITLICGVFFTMMILQYLTIFISGITKFSYGKMQFTLDHFKYLKLYSMTSFVRSIVYGIIVGIVGTIIGILLSYYTERRKIRGMEVLDFIGTLPYIIPGTFFGIGYILAFNNPPLMLTGTAAIVIINCIFKQLPMTTKTSSAALSQINVNLEEAGRDLGAGKFHIIKDIIFPNLKNAFVVGFINNFTTSMTTIGAIIFLIHPGKKIATLALFDAINSGEYGVGSLIATIIIIITMIVNLGISRIILGKGSMKNVSSIE</sequence>
<reference evidence="8" key="1">
    <citation type="journal article" date="2019" name="Int. J. Syst. Evol. Microbiol.">
        <title>The Global Catalogue of Microorganisms (GCM) 10K type strain sequencing project: providing services to taxonomists for standard genome sequencing and annotation.</title>
        <authorList>
            <consortium name="The Broad Institute Genomics Platform"/>
            <consortium name="The Broad Institute Genome Sequencing Center for Infectious Disease"/>
            <person name="Wu L."/>
            <person name="Ma J."/>
        </authorList>
    </citation>
    <scope>NUCLEOTIDE SEQUENCE [LARGE SCALE GENOMIC DNA]</scope>
    <source>
        <strain evidence="8">JCM 1417</strain>
    </source>
</reference>
<name>A0ABP3VVF4_CLOSU</name>
<feature type="transmembrane region" description="Helical" evidence="5">
    <location>
        <begin position="146"/>
        <end position="171"/>
    </location>
</feature>
<comment type="similarity">
    <text evidence="5">Belongs to the binding-protein-dependent transport system permease family.</text>
</comment>
<dbReference type="Gene3D" id="1.10.3720.10">
    <property type="entry name" value="MetI-like"/>
    <property type="match status" value="2"/>
</dbReference>